<proteinExistence type="predicted"/>
<keyword evidence="1" id="KW-1133">Transmembrane helix</keyword>
<organism evidence="2 3">
    <name type="scientific">Zymobacter palmae</name>
    <dbReference type="NCBI Taxonomy" id="33074"/>
    <lineage>
        <taxon>Bacteria</taxon>
        <taxon>Pseudomonadati</taxon>
        <taxon>Pseudomonadota</taxon>
        <taxon>Gammaproteobacteria</taxon>
        <taxon>Oceanospirillales</taxon>
        <taxon>Halomonadaceae</taxon>
        <taxon>Zymobacter group</taxon>
        <taxon>Zymobacter</taxon>
    </lineage>
</organism>
<dbReference type="STRING" id="1123510.GCA_000620025_01240"/>
<evidence type="ECO:0000256" key="1">
    <source>
        <dbReference type="SAM" id="Phobius"/>
    </source>
</evidence>
<dbReference type="Proteomes" id="UP000267342">
    <property type="component" value="Chromosome"/>
</dbReference>
<gene>
    <name evidence="2" type="ORF">ZBT109_2302</name>
</gene>
<dbReference type="AlphaFoldDB" id="A0A348HHD2"/>
<dbReference type="Pfam" id="PF05656">
    <property type="entry name" value="DUF805"/>
    <property type="match status" value="1"/>
</dbReference>
<reference evidence="2 3" key="1">
    <citation type="submission" date="2018-09" db="EMBL/GenBank/DDBJ databases">
        <title>Zymobacter palmae IAM14233 (=T109) whole genome analysis.</title>
        <authorList>
            <person name="Yanase H."/>
        </authorList>
    </citation>
    <scope>NUCLEOTIDE SEQUENCE [LARGE SCALE GENOMIC DNA]</scope>
    <source>
        <strain evidence="2 3">IAM14233</strain>
    </source>
</reference>
<dbReference type="EMBL" id="AP018933">
    <property type="protein sequence ID" value="BBG31034.1"/>
    <property type="molecule type" value="Genomic_DNA"/>
</dbReference>
<dbReference type="GO" id="GO:0005886">
    <property type="term" value="C:plasma membrane"/>
    <property type="evidence" value="ECO:0007669"/>
    <property type="project" value="TreeGrafter"/>
</dbReference>
<name>A0A348HHD2_9GAMM</name>
<keyword evidence="1" id="KW-0472">Membrane</keyword>
<evidence type="ECO:0000313" key="3">
    <source>
        <dbReference type="Proteomes" id="UP000267342"/>
    </source>
</evidence>
<feature type="transmembrane region" description="Helical" evidence="1">
    <location>
        <begin position="121"/>
        <end position="140"/>
    </location>
</feature>
<keyword evidence="3" id="KW-1185">Reference proteome</keyword>
<dbReference type="PANTHER" id="PTHR34980:SF2">
    <property type="entry name" value="INNER MEMBRANE PROTEIN YHAH-RELATED"/>
    <property type="match status" value="1"/>
</dbReference>
<keyword evidence="1" id="KW-0812">Transmembrane</keyword>
<feature type="transmembrane region" description="Helical" evidence="1">
    <location>
        <begin position="65"/>
        <end position="85"/>
    </location>
</feature>
<accession>A0A348HHD2</accession>
<dbReference type="RefSeq" id="WP_267878433.1">
    <property type="nucleotide sequence ID" value="NZ_AP018933.1"/>
</dbReference>
<protein>
    <submittedName>
        <fullName evidence="2">Predicted membrane protein</fullName>
    </submittedName>
</protein>
<sequence length="152" mass="16676">MTVNTNMIHCSQCGTQMHVSAAACPSCGAPSARAEDTSSNNPFFWYKTVFSKYAVFSGRARRKEYWMFVLANAIASFGVGIVDALINGHTILSNLYSLAVLIPSIAAAVRRMHDSDRSGWWILLPIVNLVFACMEGTRGANRFGNDPKQPLK</sequence>
<feature type="transmembrane region" description="Helical" evidence="1">
    <location>
        <begin position="91"/>
        <end position="109"/>
    </location>
</feature>
<dbReference type="InterPro" id="IPR008523">
    <property type="entry name" value="DUF805"/>
</dbReference>
<dbReference type="KEGG" id="zpl:ZBT109_2302"/>
<evidence type="ECO:0000313" key="2">
    <source>
        <dbReference type="EMBL" id="BBG31034.1"/>
    </source>
</evidence>
<dbReference type="PANTHER" id="PTHR34980">
    <property type="entry name" value="INNER MEMBRANE PROTEIN-RELATED-RELATED"/>
    <property type="match status" value="1"/>
</dbReference>